<comment type="caution">
    <text evidence="4">The sequence shown here is derived from an EMBL/GenBank/DDBJ whole genome shotgun (WGS) entry which is preliminary data.</text>
</comment>
<keyword evidence="4" id="KW-0132">Cell division</keyword>
<gene>
    <name evidence="4" type="ORF">LOD99_13992</name>
</gene>
<dbReference type="InterPro" id="IPR003578">
    <property type="entry name" value="Small_GTPase_Rho"/>
</dbReference>
<dbReference type="PROSITE" id="PS51419">
    <property type="entry name" value="RAB"/>
    <property type="match status" value="1"/>
</dbReference>
<dbReference type="Gene3D" id="3.40.50.300">
    <property type="entry name" value="P-loop containing nucleotide triphosphate hydrolases"/>
    <property type="match status" value="1"/>
</dbReference>
<evidence type="ECO:0000256" key="1">
    <source>
        <dbReference type="ARBA" id="ARBA00022741"/>
    </source>
</evidence>
<dbReference type="SUPFAM" id="SSF52540">
    <property type="entry name" value="P-loop containing nucleoside triphosphate hydrolases"/>
    <property type="match status" value="1"/>
</dbReference>
<dbReference type="EMBL" id="JAKMXF010000033">
    <property type="protein sequence ID" value="KAI6660406.1"/>
    <property type="molecule type" value="Genomic_DNA"/>
</dbReference>
<sequence length="278" mass="32185">MQVSCNSIREHTQVKRGSQSISIKPRSSTHRETTHAYRESITQSCDDYFTRNKSVSIRRPKPKFSHSENRNIIFVGEEYSGRTSLMDRVEQKFKLSESEKECYHWEENGTACSKLVSESQNLILLDMERQTNYDKRLKDFYSNMDMFVICYDLSDENGFEQACNKWIRNIKEHHPRNSFIVVGCKSDIDYKTKHLVTVSPRGKKSSKVESVESIALELGASAYIECSSWLITNIDKVYEAATGVILPSKLSPDPIRRKMNIRRTKSLVVSLRSSFRKK</sequence>
<dbReference type="Proteomes" id="UP001165289">
    <property type="component" value="Unassembled WGS sequence"/>
</dbReference>
<dbReference type="PROSITE" id="PS51420">
    <property type="entry name" value="RHO"/>
    <property type="match status" value="1"/>
</dbReference>
<feature type="region of interest" description="Disordered" evidence="3">
    <location>
        <begin position="1"/>
        <end position="36"/>
    </location>
</feature>
<dbReference type="Pfam" id="PF00071">
    <property type="entry name" value="Ras"/>
    <property type="match status" value="1"/>
</dbReference>
<dbReference type="GO" id="GO:0051301">
    <property type="term" value="P:cell division"/>
    <property type="evidence" value="ECO:0007669"/>
    <property type="project" value="UniProtKB-KW"/>
</dbReference>
<dbReference type="GO" id="GO:0003924">
    <property type="term" value="F:GTPase activity"/>
    <property type="evidence" value="ECO:0007669"/>
    <property type="project" value="InterPro"/>
</dbReference>
<dbReference type="PRINTS" id="PR00449">
    <property type="entry name" value="RASTRNSFRMNG"/>
</dbReference>
<keyword evidence="1" id="KW-0547">Nucleotide-binding</keyword>
<dbReference type="SMART" id="SM00174">
    <property type="entry name" value="RHO"/>
    <property type="match status" value="1"/>
</dbReference>
<dbReference type="AlphaFoldDB" id="A0AAV7KH43"/>
<keyword evidence="4" id="KW-0131">Cell cycle</keyword>
<evidence type="ECO:0000256" key="2">
    <source>
        <dbReference type="ARBA" id="ARBA00023134"/>
    </source>
</evidence>
<reference evidence="4 5" key="1">
    <citation type="journal article" date="2023" name="BMC Biol.">
        <title>The compact genome of the sponge Oopsacas minuta (Hexactinellida) is lacking key metazoan core genes.</title>
        <authorList>
            <person name="Santini S."/>
            <person name="Schenkelaars Q."/>
            <person name="Jourda C."/>
            <person name="Duchesne M."/>
            <person name="Belahbib H."/>
            <person name="Rocher C."/>
            <person name="Selva M."/>
            <person name="Riesgo A."/>
            <person name="Vervoort M."/>
            <person name="Leys S.P."/>
            <person name="Kodjabachian L."/>
            <person name="Le Bivic A."/>
            <person name="Borchiellini C."/>
            <person name="Claverie J.M."/>
            <person name="Renard E."/>
        </authorList>
    </citation>
    <scope>NUCLEOTIDE SEQUENCE [LARGE SCALE GENOMIC DNA]</scope>
    <source>
        <strain evidence="4">SPO-2</strain>
    </source>
</reference>
<organism evidence="4 5">
    <name type="scientific">Oopsacas minuta</name>
    <dbReference type="NCBI Taxonomy" id="111878"/>
    <lineage>
        <taxon>Eukaryota</taxon>
        <taxon>Metazoa</taxon>
        <taxon>Porifera</taxon>
        <taxon>Hexactinellida</taxon>
        <taxon>Hexasterophora</taxon>
        <taxon>Lyssacinosida</taxon>
        <taxon>Leucopsacidae</taxon>
        <taxon>Oopsacas</taxon>
    </lineage>
</organism>
<evidence type="ECO:0000313" key="4">
    <source>
        <dbReference type="EMBL" id="KAI6660406.1"/>
    </source>
</evidence>
<proteinExistence type="predicted"/>
<keyword evidence="5" id="KW-1185">Reference proteome</keyword>
<dbReference type="InterPro" id="IPR001806">
    <property type="entry name" value="Small_GTPase"/>
</dbReference>
<dbReference type="PANTHER" id="PTHR24072">
    <property type="entry name" value="RHO FAMILY GTPASE"/>
    <property type="match status" value="1"/>
</dbReference>
<dbReference type="GO" id="GO:0007264">
    <property type="term" value="P:small GTPase-mediated signal transduction"/>
    <property type="evidence" value="ECO:0007669"/>
    <property type="project" value="InterPro"/>
</dbReference>
<evidence type="ECO:0000313" key="5">
    <source>
        <dbReference type="Proteomes" id="UP001165289"/>
    </source>
</evidence>
<accession>A0AAV7KH43</accession>
<name>A0AAV7KH43_9METZ</name>
<protein>
    <submittedName>
        <fullName evidence="4">Cell division control protein 42-like</fullName>
    </submittedName>
</protein>
<keyword evidence="2" id="KW-0342">GTP-binding</keyword>
<dbReference type="InterPro" id="IPR027417">
    <property type="entry name" value="P-loop_NTPase"/>
</dbReference>
<dbReference type="GO" id="GO:0005525">
    <property type="term" value="F:GTP binding"/>
    <property type="evidence" value="ECO:0007669"/>
    <property type="project" value="UniProtKB-KW"/>
</dbReference>
<feature type="compositionally biased region" description="Polar residues" evidence="3">
    <location>
        <begin position="15"/>
        <end position="26"/>
    </location>
</feature>
<evidence type="ECO:0000256" key="3">
    <source>
        <dbReference type="SAM" id="MobiDB-lite"/>
    </source>
</evidence>